<protein>
    <recommendedName>
        <fullName evidence="3">F-box domain-containing protein</fullName>
    </recommendedName>
</protein>
<keyword evidence="2" id="KW-1185">Reference proteome</keyword>
<evidence type="ECO:0008006" key="3">
    <source>
        <dbReference type="Google" id="ProtNLM"/>
    </source>
</evidence>
<dbReference type="Proteomes" id="UP001385951">
    <property type="component" value="Unassembled WGS sequence"/>
</dbReference>
<comment type="caution">
    <text evidence="1">The sequence shown here is derived from an EMBL/GenBank/DDBJ whole genome shotgun (WGS) entry which is preliminary data.</text>
</comment>
<evidence type="ECO:0000313" key="2">
    <source>
        <dbReference type="Proteomes" id="UP001385951"/>
    </source>
</evidence>
<reference evidence="1 2" key="1">
    <citation type="submission" date="2022-09" db="EMBL/GenBank/DDBJ databases">
        <authorList>
            <person name="Palmer J.M."/>
        </authorList>
    </citation>
    <scope>NUCLEOTIDE SEQUENCE [LARGE SCALE GENOMIC DNA]</scope>
    <source>
        <strain evidence="1 2">DSM 7382</strain>
    </source>
</reference>
<organism evidence="1 2">
    <name type="scientific">Cerrena zonata</name>
    <dbReference type="NCBI Taxonomy" id="2478898"/>
    <lineage>
        <taxon>Eukaryota</taxon>
        <taxon>Fungi</taxon>
        <taxon>Dikarya</taxon>
        <taxon>Basidiomycota</taxon>
        <taxon>Agaricomycotina</taxon>
        <taxon>Agaricomycetes</taxon>
        <taxon>Polyporales</taxon>
        <taxon>Cerrenaceae</taxon>
        <taxon>Cerrena</taxon>
    </lineage>
</organism>
<proteinExistence type="predicted"/>
<gene>
    <name evidence="1" type="ORF">QCA50_019365</name>
</gene>
<dbReference type="EMBL" id="JASBNA010000084">
    <property type="protein sequence ID" value="KAK7677674.1"/>
    <property type="molecule type" value="Genomic_DNA"/>
</dbReference>
<dbReference type="AlphaFoldDB" id="A0AAW0FFI9"/>
<accession>A0AAW0FFI9</accession>
<name>A0AAW0FFI9_9APHY</name>
<sequence>MPVLDGSTWSYTFFPKTHAVHRLPNELKSRIVHFCDMPTLVGLLHDADWKDFIDIELTLSLLKVLAKITDRPTSFRQMMRLTQSIITGSTALHYILRQPSQWQPSDTILVVPVHHFQTAMTFITELSGAHVIFDSADEAAGPYLPLTKGYTRLVQVQTLHGTIAAMQSNSRSPFSPLPSYWGTHVMNALTSDTFVCPYPKLTYHHQALVRYRHNHPNIRPLEHKYQAPGFAVFTSTRGLADLSVSCHHFSACSRRDRYFGDDETLTVPIRDATYNPAEWAEPDAEFTTAWRLGGRACGNRWCFLHCSSASSTVRLLRPDGYLVGGSNTTAVIG</sequence>
<evidence type="ECO:0000313" key="1">
    <source>
        <dbReference type="EMBL" id="KAK7677674.1"/>
    </source>
</evidence>